<dbReference type="SUPFAM" id="SSF53649">
    <property type="entry name" value="Alkaline phosphatase-like"/>
    <property type="match status" value="1"/>
</dbReference>
<protein>
    <submittedName>
        <fullName evidence="3">Sulfatase</fullName>
    </submittedName>
</protein>
<feature type="domain" description="Sulfatase N-terminal" evidence="2">
    <location>
        <begin position="54"/>
        <end position="382"/>
    </location>
</feature>
<evidence type="ECO:0000313" key="3">
    <source>
        <dbReference type="EMBL" id="ODA36705.1"/>
    </source>
</evidence>
<evidence type="ECO:0000313" key="4">
    <source>
        <dbReference type="Proteomes" id="UP000094828"/>
    </source>
</evidence>
<dbReference type="InterPro" id="IPR052701">
    <property type="entry name" value="GAG_Ulvan_Degrading_Sulfatases"/>
</dbReference>
<dbReference type="AlphaFoldDB" id="A0A1C3EU32"/>
<sequence>MIERRLQTIAYKKLRSICDGNPPRALSLAYLAVAWFCLVTAPVLAADPQAASRPNFVFAFADDWGRIASIYQETAQGQDPIALHQFVKTPAFDEVARNGVLFTHAFVNAPSCTPCRSSLLSGQHFWRTGMGAILVGAQWDDAIPAWPLLLNEAGYHIGKSYKVWSPGTPADAPFGGRRFAYEQRGRRINNFSETATKLVSEGATIEAARQELLAETSGNFADFLKARPEGRPFCYWYGPTNVHRLWVRGSGQALWGIDPDSLKGQLPPFFPDVPEVREDVADYLGEIQAFDAQVAVLIQQLKDKGLWENTVFIISGDHGPPGFPYGKCNLYDFGTRVPLAVCGPGVKKFAISSPEASAPPRVVHDLVSLPDLAPTILQMAGVPVPEVMTARSLLPILQSDAAGHVDPQRSHVLIGRERHVQNARAGRLPYPQRAIRTPEHLLVVNYHPERSPMGDGAPTPPAGWDFNVLAENTRATFADMDAGITKAWIVMNPSSAGLAYTLSFNQRPEVELYDLKNDPHQMVNLAIGASADDPQVQATIRELRERMEQELRSTGDPRLTGTKDTFDKPPFTNEGR</sequence>
<name>A0A1C3EU32_9PLAN</name>
<proteinExistence type="predicted"/>
<keyword evidence="4" id="KW-1185">Reference proteome</keyword>
<dbReference type="Pfam" id="PF00884">
    <property type="entry name" value="Sulfatase"/>
    <property type="match status" value="1"/>
</dbReference>
<feature type="compositionally biased region" description="Basic and acidic residues" evidence="1">
    <location>
        <begin position="546"/>
        <end position="555"/>
    </location>
</feature>
<dbReference type="PANTHER" id="PTHR43751:SF1">
    <property type="entry name" value="SULFATASE ATSG-RELATED"/>
    <property type="match status" value="1"/>
</dbReference>
<dbReference type="OrthoDB" id="9762324at2"/>
<dbReference type="CDD" id="cd16027">
    <property type="entry name" value="SGSH"/>
    <property type="match status" value="1"/>
</dbReference>
<dbReference type="Gene3D" id="3.40.720.10">
    <property type="entry name" value="Alkaline Phosphatase, subunit A"/>
    <property type="match status" value="1"/>
</dbReference>
<evidence type="ECO:0000256" key="1">
    <source>
        <dbReference type="SAM" id="MobiDB-lite"/>
    </source>
</evidence>
<comment type="caution">
    <text evidence="3">The sequence shown here is derived from an EMBL/GenBank/DDBJ whole genome shotgun (WGS) entry which is preliminary data.</text>
</comment>
<feature type="region of interest" description="Disordered" evidence="1">
    <location>
        <begin position="546"/>
        <end position="576"/>
    </location>
</feature>
<evidence type="ECO:0000259" key="2">
    <source>
        <dbReference type="Pfam" id="PF00884"/>
    </source>
</evidence>
<dbReference type="PANTHER" id="PTHR43751">
    <property type="entry name" value="SULFATASE"/>
    <property type="match status" value="1"/>
</dbReference>
<dbReference type="Proteomes" id="UP000094828">
    <property type="component" value="Unassembled WGS sequence"/>
</dbReference>
<accession>A0A1C3EU32</accession>
<reference evidence="3 4" key="1">
    <citation type="submission" date="2016-05" db="EMBL/GenBank/DDBJ databases">
        <title>Genomic and physiological characterization of Planctopirus sp. isolated from fresh water lake.</title>
        <authorList>
            <person name="Subhash Y."/>
            <person name="Ramana C."/>
        </authorList>
    </citation>
    <scope>NUCLEOTIDE SEQUENCE [LARGE SCALE GENOMIC DNA]</scope>
    <source>
        <strain evidence="3 4">JC280</strain>
    </source>
</reference>
<dbReference type="InterPro" id="IPR017850">
    <property type="entry name" value="Alkaline_phosphatase_core_sf"/>
</dbReference>
<dbReference type="EMBL" id="LYDR01000004">
    <property type="protein sequence ID" value="ODA36705.1"/>
    <property type="molecule type" value="Genomic_DNA"/>
</dbReference>
<dbReference type="STRING" id="1841610.A6X21_15265"/>
<gene>
    <name evidence="3" type="ORF">A6X21_15265</name>
</gene>
<dbReference type="InterPro" id="IPR000917">
    <property type="entry name" value="Sulfatase_N"/>
</dbReference>
<organism evidence="3 4">
    <name type="scientific">Planctopirus hydrillae</name>
    <dbReference type="NCBI Taxonomy" id="1841610"/>
    <lineage>
        <taxon>Bacteria</taxon>
        <taxon>Pseudomonadati</taxon>
        <taxon>Planctomycetota</taxon>
        <taxon>Planctomycetia</taxon>
        <taxon>Planctomycetales</taxon>
        <taxon>Planctomycetaceae</taxon>
        <taxon>Planctopirus</taxon>
    </lineage>
</organism>